<protein>
    <submittedName>
        <fullName evidence="4">Uncharacterized protein</fullName>
    </submittedName>
</protein>
<evidence type="ECO:0000313" key="5">
    <source>
        <dbReference type="Proteomes" id="UP000828390"/>
    </source>
</evidence>
<dbReference type="AlphaFoldDB" id="A0A9D4MLB5"/>
<dbReference type="InterPro" id="IPR036291">
    <property type="entry name" value="NAD(P)-bd_dom_sf"/>
</dbReference>
<gene>
    <name evidence="4" type="ORF">DPMN_001399</name>
</gene>
<proteinExistence type="inferred from homology"/>
<dbReference type="PANTHER" id="PTHR43899">
    <property type="entry name" value="RH59310P"/>
    <property type="match status" value="1"/>
</dbReference>
<dbReference type="InterPro" id="IPR002347">
    <property type="entry name" value="SDR_fam"/>
</dbReference>
<evidence type="ECO:0000256" key="1">
    <source>
        <dbReference type="ARBA" id="ARBA00006484"/>
    </source>
</evidence>
<sequence length="321" mass="35867">MATELVRSILGSATEYLAVVGAISASYVALKFSITILNWIQLYVFGKCRDVGVKLRSYGQWAVVTGATDGIGKEYARQLAKYGINIVLISRTLSKLQDVASEIESSFRVKTKVIAADFSLGTSIYENIRSQLQGMEIGILVNNVGLSYDFPEFFLDISEREKLFMNLLHVNCTSVTMMSSIVMPGMAQRKKGLVINIASAAGNMPTPLLSVYSACKVYVRYLSECLNHEYRNKGIEVQCINPYFVCSNMSKIRRPNLMIPSAETYVRSALGTVGVTENDCGYFPHTLMDWVLSFLPRMVCVILAGEIFDQIRKRHHIFKEV</sequence>
<keyword evidence="2" id="KW-0521">NADP</keyword>
<organism evidence="4 5">
    <name type="scientific">Dreissena polymorpha</name>
    <name type="common">Zebra mussel</name>
    <name type="synonym">Mytilus polymorpha</name>
    <dbReference type="NCBI Taxonomy" id="45954"/>
    <lineage>
        <taxon>Eukaryota</taxon>
        <taxon>Metazoa</taxon>
        <taxon>Spiralia</taxon>
        <taxon>Lophotrochozoa</taxon>
        <taxon>Mollusca</taxon>
        <taxon>Bivalvia</taxon>
        <taxon>Autobranchia</taxon>
        <taxon>Heteroconchia</taxon>
        <taxon>Euheterodonta</taxon>
        <taxon>Imparidentia</taxon>
        <taxon>Neoheterodontei</taxon>
        <taxon>Myida</taxon>
        <taxon>Dreissenoidea</taxon>
        <taxon>Dreissenidae</taxon>
        <taxon>Dreissena</taxon>
    </lineage>
</organism>
<comment type="caution">
    <text evidence="4">The sequence shown here is derived from an EMBL/GenBank/DDBJ whole genome shotgun (WGS) entry which is preliminary data.</text>
</comment>
<name>A0A9D4MLB5_DREPO</name>
<dbReference type="FunFam" id="3.40.50.720:FF:000137">
    <property type="entry name" value="Hydroxysteroid (17-beta) dehydrogenase 3"/>
    <property type="match status" value="1"/>
</dbReference>
<dbReference type="CDD" id="cd05356">
    <property type="entry name" value="17beta-HSD1_like_SDR_c"/>
    <property type="match status" value="1"/>
</dbReference>
<dbReference type="GO" id="GO:0016491">
    <property type="term" value="F:oxidoreductase activity"/>
    <property type="evidence" value="ECO:0007669"/>
    <property type="project" value="UniProtKB-KW"/>
</dbReference>
<dbReference type="EMBL" id="JAIWYP010000001">
    <property type="protein sequence ID" value="KAH3877526.1"/>
    <property type="molecule type" value="Genomic_DNA"/>
</dbReference>
<dbReference type="PANTHER" id="PTHR43899:SF13">
    <property type="entry name" value="RH59310P"/>
    <property type="match status" value="1"/>
</dbReference>
<reference evidence="4" key="2">
    <citation type="submission" date="2020-11" db="EMBL/GenBank/DDBJ databases">
        <authorList>
            <person name="McCartney M.A."/>
            <person name="Auch B."/>
            <person name="Kono T."/>
            <person name="Mallez S."/>
            <person name="Becker A."/>
            <person name="Gohl D.M."/>
            <person name="Silverstein K.A.T."/>
            <person name="Koren S."/>
            <person name="Bechman K.B."/>
            <person name="Herman A."/>
            <person name="Abrahante J.E."/>
            <person name="Garbe J."/>
        </authorList>
    </citation>
    <scope>NUCLEOTIDE SEQUENCE</scope>
    <source>
        <strain evidence="4">Duluth1</strain>
        <tissue evidence="4">Whole animal</tissue>
    </source>
</reference>
<dbReference type="InterPro" id="IPR051019">
    <property type="entry name" value="VLCFA-Steroid_DH"/>
</dbReference>
<evidence type="ECO:0000256" key="2">
    <source>
        <dbReference type="ARBA" id="ARBA00022857"/>
    </source>
</evidence>
<dbReference type="Gene3D" id="3.40.50.720">
    <property type="entry name" value="NAD(P)-binding Rossmann-like Domain"/>
    <property type="match status" value="1"/>
</dbReference>
<keyword evidence="5" id="KW-1185">Reference proteome</keyword>
<comment type="similarity">
    <text evidence="1">Belongs to the short-chain dehydrogenases/reductases (SDR) family.</text>
</comment>
<accession>A0A9D4MLB5</accession>
<dbReference type="PIRSF" id="PIRSF000126">
    <property type="entry name" value="11-beta-HSD1"/>
    <property type="match status" value="1"/>
</dbReference>
<dbReference type="OrthoDB" id="5545019at2759"/>
<keyword evidence="3" id="KW-0560">Oxidoreductase</keyword>
<evidence type="ECO:0000256" key="3">
    <source>
        <dbReference type="ARBA" id="ARBA00023002"/>
    </source>
</evidence>
<dbReference type="SUPFAM" id="SSF51735">
    <property type="entry name" value="NAD(P)-binding Rossmann-fold domains"/>
    <property type="match status" value="1"/>
</dbReference>
<dbReference type="Proteomes" id="UP000828390">
    <property type="component" value="Unassembled WGS sequence"/>
</dbReference>
<reference evidence="4" key="1">
    <citation type="journal article" date="2019" name="bioRxiv">
        <title>The Genome of the Zebra Mussel, Dreissena polymorpha: A Resource for Invasive Species Research.</title>
        <authorList>
            <person name="McCartney M.A."/>
            <person name="Auch B."/>
            <person name="Kono T."/>
            <person name="Mallez S."/>
            <person name="Zhang Y."/>
            <person name="Obille A."/>
            <person name="Becker A."/>
            <person name="Abrahante J.E."/>
            <person name="Garbe J."/>
            <person name="Badalamenti J.P."/>
            <person name="Herman A."/>
            <person name="Mangelson H."/>
            <person name="Liachko I."/>
            <person name="Sullivan S."/>
            <person name="Sone E.D."/>
            <person name="Koren S."/>
            <person name="Silverstein K.A.T."/>
            <person name="Beckman K.B."/>
            <person name="Gohl D.M."/>
        </authorList>
    </citation>
    <scope>NUCLEOTIDE SEQUENCE</scope>
    <source>
        <strain evidence="4">Duluth1</strain>
        <tissue evidence="4">Whole animal</tissue>
    </source>
</reference>
<dbReference type="PRINTS" id="PR00081">
    <property type="entry name" value="GDHRDH"/>
</dbReference>
<dbReference type="GO" id="GO:0005783">
    <property type="term" value="C:endoplasmic reticulum"/>
    <property type="evidence" value="ECO:0007669"/>
    <property type="project" value="TreeGrafter"/>
</dbReference>
<dbReference type="Pfam" id="PF00106">
    <property type="entry name" value="adh_short"/>
    <property type="match status" value="1"/>
</dbReference>
<evidence type="ECO:0000313" key="4">
    <source>
        <dbReference type="EMBL" id="KAH3877526.1"/>
    </source>
</evidence>